<protein>
    <submittedName>
        <fullName evidence="2">Uncharacterized protein</fullName>
    </submittedName>
</protein>
<dbReference type="RefSeq" id="XP_031876747.1">
    <property type="nucleotide sequence ID" value="XM_032026818.1"/>
</dbReference>
<organism evidence="2 3">
    <name type="scientific">Colletotrichum fructicola (strain Nara gc5)</name>
    <name type="common">Anthracnose fungus</name>
    <name type="synonym">Colletotrichum gloeosporioides (strain Nara gc5)</name>
    <dbReference type="NCBI Taxonomy" id="1213859"/>
    <lineage>
        <taxon>Eukaryota</taxon>
        <taxon>Fungi</taxon>
        <taxon>Dikarya</taxon>
        <taxon>Ascomycota</taxon>
        <taxon>Pezizomycotina</taxon>
        <taxon>Sordariomycetes</taxon>
        <taxon>Hypocreomycetidae</taxon>
        <taxon>Glomerellales</taxon>
        <taxon>Glomerellaceae</taxon>
        <taxon>Colletotrichum</taxon>
        <taxon>Colletotrichum gloeosporioides species complex</taxon>
    </lineage>
</organism>
<name>A0A7J6IE98_COLFN</name>
<evidence type="ECO:0000313" key="2">
    <source>
        <dbReference type="EMBL" id="KAF4473662.1"/>
    </source>
</evidence>
<dbReference type="EMBL" id="ANPB02000012">
    <property type="protein sequence ID" value="KAF4473662.1"/>
    <property type="molecule type" value="Genomic_DNA"/>
</dbReference>
<dbReference type="OrthoDB" id="4844057at2759"/>
<keyword evidence="3" id="KW-1185">Reference proteome</keyword>
<feature type="compositionally biased region" description="Acidic residues" evidence="1">
    <location>
        <begin position="86"/>
        <end position="95"/>
    </location>
</feature>
<gene>
    <name evidence="2" type="ORF">CGGC5_v017356</name>
</gene>
<dbReference type="GeneID" id="43610952"/>
<evidence type="ECO:0000313" key="3">
    <source>
        <dbReference type="Proteomes" id="UP000011096"/>
    </source>
</evidence>
<accession>A0A7J6IE98</accession>
<proteinExistence type="predicted"/>
<feature type="compositionally biased region" description="Acidic residues" evidence="1">
    <location>
        <begin position="113"/>
        <end position="140"/>
    </location>
</feature>
<comment type="caution">
    <text evidence="2">The sequence shown here is derived from an EMBL/GenBank/DDBJ whole genome shotgun (WGS) entry which is preliminary data.</text>
</comment>
<reference evidence="2 3" key="2">
    <citation type="submission" date="2020-04" db="EMBL/GenBank/DDBJ databases">
        <title>Genome sequencing and assembly of multiple isolates from the Colletotrichum gloeosporioides species complex.</title>
        <authorList>
            <person name="Gan P."/>
            <person name="Shirasu K."/>
        </authorList>
    </citation>
    <scope>NUCLEOTIDE SEQUENCE [LARGE SCALE GENOMIC DNA]</scope>
    <source>
        <strain evidence="2 3">Nara gc5</strain>
    </source>
</reference>
<dbReference type="Proteomes" id="UP000011096">
    <property type="component" value="Unassembled WGS sequence"/>
</dbReference>
<reference evidence="2 3" key="1">
    <citation type="submission" date="2012-08" db="EMBL/GenBank/DDBJ databases">
        <authorList>
            <person name="Gan P.H.P."/>
            <person name="Ikeda K."/>
            <person name="Irieda H."/>
            <person name="Narusaka M."/>
            <person name="O'Connell R.J."/>
            <person name="Narusaka Y."/>
            <person name="Takano Y."/>
            <person name="Kubo Y."/>
            <person name="Shirasu K."/>
        </authorList>
    </citation>
    <scope>NUCLEOTIDE SEQUENCE [LARGE SCALE GENOMIC DNA]</scope>
    <source>
        <strain evidence="2 3">Nara gc5</strain>
    </source>
</reference>
<evidence type="ECO:0000256" key="1">
    <source>
        <dbReference type="SAM" id="MobiDB-lite"/>
    </source>
</evidence>
<dbReference type="InParanoid" id="A0A7J6IE98"/>
<feature type="region of interest" description="Disordered" evidence="1">
    <location>
        <begin position="83"/>
        <end position="140"/>
    </location>
</feature>
<sequence>MSKAAPKDDPHCHSDLRCPITDISDHRCTSPKEKKLWDSRDHKKAVLAYWSPDGVNTRSEKLGLDPVKGPFVLECIISKMAWSQDYDTDEEEEQEPDRRTTEDSDVNDGGVADGEDLDLDSDDNPHGDEEDTEGSDKEDEYLVEYVGYSPIWLPAHQVCPDAIKNWKGARVPAGGLRPLPGTGNMA</sequence>
<dbReference type="AlphaFoldDB" id="A0A7J6IE98"/>